<name>A0AAF3EH91_9BILA</name>
<evidence type="ECO:0000256" key="2">
    <source>
        <dbReference type="ARBA" id="ARBA00006829"/>
    </source>
</evidence>
<keyword evidence="7 8" id="KW-0472">Membrane</keyword>
<dbReference type="WBParaSite" id="MBELARI_LOCUS13354">
    <property type="protein sequence ID" value="MBELARI_LOCUS13354"/>
    <property type="gene ID" value="MBELARI_LOCUS13354"/>
</dbReference>
<dbReference type="InterPro" id="IPR001958">
    <property type="entry name" value="Tet-R_TetA/multi-R_MdtG-like"/>
</dbReference>
<protein>
    <submittedName>
        <fullName evidence="11">Major facilitator superfamily (MFS) profile domain-containing protein</fullName>
    </submittedName>
</protein>
<dbReference type="GO" id="GO:0022857">
    <property type="term" value="F:transmembrane transporter activity"/>
    <property type="evidence" value="ECO:0007669"/>
    <property type="project" value="InterPro"/>
</dbReference>
<dbReference type="InterPro" id="IPR036259">
    <property type="entry name" value="MFS_trans_sf"/>
</dbReference>
<feature type="transmembrane region" description="Helical" evidence="8">
    <location>
        <begin position="345"/>
        <end position="364"/>
    </location>
</feature>
<evidence type="ECO:0000256" key="7">
    <source>
        <dbReference type="ARBA" id="ARBA00023136"/>
    </source>
</evidence>
<feature type="transmembrane region" description="Helical" evidence="8">
    <location>
        <begin position="289"/>
        <end position="309"/>
    </location>
</feature>
<keyword evidence="10" id="KW-1185">Reference proteome</keyword>
<dbReference type="AlphaFoldDB" id="A0AAF3EH91"/>
<feature type="transmembrane region" description="Helical" evidence="8">
    <location>
        <begin position="115"/>
        <end position="137"/>
    </location>
</feature>
<evidence type="ECO:0000256" key="6">
    <source>
        <dbReference type="ARBA" id="ARBA00022989"/>
    </source>
</evidence>
<evidence type="ECO:0000256" key="1">
    <source>
        <dbReference type="ARBA" id="ARBA00004141"/>
    </source>
</evidence>
<proteinExistence type="inferred from homology"/>
<feature type="transmembrane region" description="Helical" evidence="8">
    <location>
        <begin position="46"/>
        <end position="70"/>
    </location>
</feature>
<organism evidence="10 11">
    <name type="scientific">Mesorhabditis belari</name>
    <dbReference type="NCBI Taxonomy" id="2138241"/>
    <lineage>
        <taxon>Eukaryota</taxon>
        <taxon>Metazoa</taxon>
        <taxon>Ecdysozoa</taxon>
        <taxon>Nematoda</taxon>
        <taxon>Chromadorea</taxon>
        <taxon>Rhabditida</taxon>
        <taxon>Rhabditina</taxon>
        <taxon>Rhabditomorpha</taxon>
        <taxon>Rhabditoidea</taxon>
        <taxon>Rhabditidae</taxon>
        <taxon>Mesorhabditinae</taxon>
        <taxon>Mesorhabditis</taxon>
    </lineage>
</organism>
<feature type="transmembrane region" description="Helical" evidence="8">
    <location>
        <begin position="149"/>
        <end position="170"/>
    </location>
</feature>
<dbReference type="PRINTS" id="PR01035">
    <property type="entry name" value="TCRTETA"/>
</dbReference>
<feature type="transmembrane region" description="Helical" evidence="8">
    <location>
        <begin position="248"/>
        <end position="269"/>
    </location>
</feature>
<comment type="subcellular location">
    <subcellularLocation>
        <location evidence="1">Membrane</location>
        <topology evidence="1">Multi-pass membrane protein</topology>
    </subcellularLocation>
</comment>
<dbReference type="PANTHER" id="PTHR23506">
    <property type="entry name" value="GH10249P"/>
    <property type="match status" value="1"/>
</dbReference>
<feature type="transmembrane region" description="Helical" evidence="8">
    <location>
        <begin position="316"/>
        <end position="333"/>
    </location>
</feature>
<feature type="transmembrane region" description="Helical" evidence="8">
    <location>
        <begin position="416"/>
        <end position="438"/>
    </location>
</feature>
<evidence type="ECO:0000313" key="11">
    <source>
        <dbReference type="WBParaSite" id="MBELARI_LOCUS13354"/>
    </source>
</evidence>
<evidence type="ECO:0000259" key="9">
    <source>
        <dbReference type="PROSITE" id="PS50850"/>
    </source>
</evidence>
<feature type="transmembrane region" description="Helical" evidence="8">
    <location>
        <begin position="85"/>
        <end position="103"/>
    </location>
</feature>
<keyword evidence="4 8" id="KW-0812">Transmembrane</keyword>
<dbReference type="GO" id="GO:0016020">
    <property type="term" value="C:membrane"/>
    <property type="evidence" value="ECO:0007669"/>
    <property type="project" value="UniProtKB-SubCell"/>
</dbReference>
<dbReference type="PROSITE" id="PS50850">
    <property type="entry name" value="MFS"/>
    <property type="match status" value="1"/>
</dbReference>
<sequence>MSSEGKTTQFNTQFRYSLKKPKPEEGYEAQNVCNIIEKSPFKLHGWITVGMLAVANMGSTISFSCIAPFYPGEAKAKGLTESETGIIFGIFELVIFCLAPLFGKLMHRIGSRRMFIAGITITGISTISFGFLNFLPGRLFFWASLTNRIVQAFGDAAFVTSSLAIAARVFSGNVASIVGILETFGGLGFTLGPLIGGFLYDVGGFQVPFILLGSILLLTTILSIYLLEEPKETEEEIEEERGILDMIQIPWVFLMAFSVVICSIAFGFLDLSLESRLKEFSLSPTMIGVMFFLCSAVYTLFAPLLGLLIDRFSLSVPMLVFAGLFTGICYLIIGPSPFLPIPNNLLVVAIALAILGISGAALYIPTYQNCLDAVKEHGFEDNTYTYGCVSGIMQSTFALGGFLGPTIGGAMMQSIGFAWTTSIFSSIYFIFIIMLLSYTTYRSCRQKHNQLVGQS</sequence>
<dbReference type="Proteomes" id="UP000887575">
    <property type="component" value="Unassembled WGS sequence"/>
</dbReference>
<dbReference type="InterPro" id="IPR020846">
    <property type="entry name" value="MFS_dom"/>
</dbReference>
<dbReference type="InterPro" id="IPR050930">
    <property type="entry name" value="MFS_Vesicular_Transporter"/>
</dbReference>
<feature type="transmembrane region" description="Helical" evidence="8">
    <location>
        <begin position="205"/>
        <end position="227"/>
    </location>
</feature>
<keyword evidence="6 8" id="KW-1133">Transmembrane helix</keyword>
<evidence type="ECO:0000313" key="10">
    <source>
        <dbReference type="Proteomes" id="UP000887575"/>
    </source>
</evidence>
<evidence type="ECO:0000256" key="3">
    <source>
        <dbReference type="ARBA" id="ARBA00022448"/>
    </source>
</evidence>
<evidence type="ECO:0000256" key="8">
    <source>
        <dbReference type="SAM" id="Phobius"/>
    </source>
</evidence>
<feature type="domain" description="Major facilitator superfamily (MFS) profile" evidence="9">
    <location>
        <begin position="48"/>
        <end position="440"/>
    </location>
</feature>
<dbReference type="Pfam" id="PF07690">
    <property type="entry name" value="MFS_1"/>
    <property type="match status" value="1"/>
</dbReference>
<keyword evidence="5" id="KW-0532">Neurotransmitter transport</keyword>
<feature type="transmembrane region" description="Helical" evidence="8">
    <location>
        <begin position="177"/>
        <end position="199"/>
    </location>
</feature>
<dbReference type="SUPFAM" id="SSF103473">
    <property type="entry name" value="MFS general substrate transporter"/>
    <property type="match status" value="1"/>
</dbReference>
<dbReference type="InterPro" id="IPR011701">
    <property type="entry name" value="MFS"/>
</dbReference>
<comment type="similarity">
    <text evidence="2">Belongs to the major facilitator superfamily. Vesicular transporter family.</text>
</comment>
<dbReference type="PANTHER" id="PTHR23506:SF26">
    <property type="entry name" value="MFS-TYPE TRANSPORTER SLC18B1"/>
    <property type="match status" value="1"/>
</dbReference>
<reference evidence="11" key="1">
    <citation type="submission" date="2024-02" db="UniProtKB">
        <authorList>
            <consortium name="WormBaseParasite"/>
        </authorList>
    </citation>
    <scope>IDENTIFICATION</scope>
</reference>
<evidence type="ECO:0000256" key="5">
    <source>
        <dbReference type="ARBA" id="ARBA00022775"/>
    </source>
</evidence>
<feature type="transmembrane region" description="Helical" evidence="8">
    <location>
        <begin position="384"/>
        <end position="404"/>
    </location>
</feature>
<evidence type="ECO:0000256" key="4">
    <source>
        <dbReference type="ARBA" id="ARBA00022692"/>
    </source>
</evidence>
<accession>A0AAF3EH91</accession>
<dbReference type="Gene3D" id="1.20.1250.20">
    <property type="entry name" value="MFS general substrate transporter like domains"/>
    <property type="match status" value="2"/>
</dbReference>
<keyword evidence="3" id="KW-0813">Transport</keyword>